<reference evidence="12 13" key="1">
    <citation type="submission" date="2019-02" db="EMBL/GenBank/DDBJ databases">
        <title>Investigation of anaerobic lignin degradation for improved lignocellulosic biofuels.</title>
        <authorList>
            <person name="Deangelis K."/>
        </authorList>
    </citation>
    <scope>NUCLEOTIDE SEQUENCE [LARGE SCALE GENOMIC DNA]</scope>
    <source>
        <strain evidence="12 13">159R</strain>
    </source>
</reference>
<feature type="domain" description="4Fe-4S ferredoxin-type" evidence="10">
    <location>
        <begin position="105"/>
        <end position="134"/>
    </location>
</feature>
<dbReference type="SUPFAM" id="SSF102114">
    <property type="entry name" value="Radical SAM enzymes"/>
    <property type="match status" value="1"/>
</dbReference>
<evidence type="ECO:0000256" key="4">
    <source>
        <dbReference type="ARBA" id="ARBA00022691"/>
    </source>
</evidence>
<evidence type="ECO:0000313" key="13">
    <source>
        <dbReference type="Proteomes" id="UP000294555"/>
    </source>
</evidence>
<dbReference type="AlphaFoldDB" id="A0A4R1NFL6"/>
<dbReference type="EMBL" id="SJOI01000001">
    <property type="protein sequence ID" value="TCL03466.1"/>
    <property type="molecule type" value="Genomic_DNA"/>
</dbReference>
<keyword evidence="8" id="KW-0411">Iron-sulfur</keyword>
<dbReference type="PROSITE" id="PS01087">
    <property type="entry name" value="RADICAL_ACTIVATING"/>
    <property type="match status" value="1"/>
</dbReference>
<sequence>MKSSDPQALPLRIPATALPAPASRTDGADAGWIFNIQRYSLHDGDGIRTLVFLKGCPLRCTWCSNPESQGLLPEITLDEKKCLGRDCGLCIGQCPAHSLAYGADGIVRLNTDTCRQCLQCLPACSSHALHAFGQRITAARVMDIAEADSLFYARSRGGITLSGGEPLMQADFALALLREAKKRHIDTLLETCGYGPWPALQALAGYCDGVYFDIKNLNDTAHRRFTGRSNRRILANLLALRRHFPHLPIHVRTPLIPAFNDSWDDIARIIDFILPLADVSYEILPYHRLGSDKYRLLGRPYLPGDIRLPVETVEEIITRTRRRLGRRYGPDGTRPVDEPRTPRSLL</sequence>
<evidence type="ECO:0000256" key="9">
    <source>
        <dbReference type="SAM" id="MobiDB-lite"/>
    </source>
</evidence>
<dbReference type="GO" id="GO:0016491">
    <property type="term" value="F:oxidoreductase activity"/>
    <property type="evidence" value="ECO:0007669"/>
    <property type="project" value="UniProtKB-KW"/>
</dbReference>
<feature type="compositionally biased region" description="Basic and acidic residues" evidence="9">
    <location>
        <begin position="334"/>
        <end position="346"/>
    </location>
</feature>
<evidence type="ECO:0000259" key="10">
    <source>
        <dbReference type="PROSITE" id="PS51379"/>
    </source>
</evidence>
<keyword evidence="4" id="KW-0949">S-adenosyl-L-methionine</keyword>
<evidence type="ECO:0000259" key="11">
    <source>
        <dbReference type="PROSITE" id="PS51918"/>
    </source>
</evidence>
<dbReference type="PROSITE" id="PS51918">
    <property type="entry name" value="RADICAL_SAM"/>
    <property type="match status" value="1"/>
</dbReference>
<evidence type="ECO:0000256" key="3">
    <source>
        <dbReference type="ARBA" id="ARBA00022485"/>
    </source>
</evidence>
<dbReference type="InterPro" id="IPR007197">
    <property type="entry name" value="rSAM"/>
</dbReference>
<keyword evidence="6" id="KW-0560">Oxidoreductase</keyword>
<dbReference type="InterPro" id="IPR017896">
    <property type="entry name" value="4Fe4S_Fe-S-bd"/>
</dbReference>
<dbReference type="GO" id="GO:0046872">
    <property type="term" value="F:metal ion binding"/>
    <property type="evidence" value="ECO:0007669"/>
    <property type="project" value="UniProtKB-KW"/>
</dbReference>
<keyword evidence="3" id="KW-0004">4Fe-4S</keyword>
<dbReference type="GO" id="GO:0016829">
    <property type="term" value="F:lyase activity"/>
    <property type="evidence" value="ECO:0007669"/>
    <property type="project" value="UniProtKB-KW"/>
</dbReference>
<dbReference type="PANTHER" id="PTHR30352:SF4">
    <property type="entry name" value="PYRUVATE FORMATE-LYASE 2-ACTIVATING ENZYME"/>
    <property type="match status" value="1"/>
</dbReference>
<dbReference type="Gene3D" id="3.20.20.70">
    <property type="entry name" value="Aldolase class I"/>
    <property type="match status" value="1"/>
</dbReference>
<evidence type="ECO:0000256" key="6">
    <source>
        <dbReference type="ARBA" id="ARBA00023002"/>
    </source>
</evidence>
<dbReference type="SUPFAM" id="SSF54862">
    <property type="entry name" value="4Fe-4S ferredoxins"/>
    <property type="match status" value="1"/>
</dbReference>
<comment type="similarity">
    <text evidence="2">Belongs to the organic radical-activating enzymes family.</text>
</comment>
<dbReference type="Pfam" id="PF04055">
    <property type="entry name" value="Radical_SAM"/>
    <property type="match status" value="1"/>
</dbReference>
<evidence type="ECO:0000256" key="5">
    <source>
        <dbReference type="ARBA" id="ARBA00022723"/>
    </source>
</evidence>
<dbReference type="NCBIfam" id="TIGR02494">
    <property type="entry name" value="PFLE_PFLC"/>
    <property type="match status" value="1"/>
</dbReference>
<name>A0A4R1NFL6_9GAMM</name>
<dbReference type="InterPro" id="IPR012839">
    <property type="entry name" value="Organic_radical_activase"/>
</dbReference>
<feature type="region of interest" description="Disordered" evidence="9">
    <location>
        <begin position="324"/>
        <end position="346"/>
    </location>
</feature>
<dbReference type="SFLD" id="SFLDS00029">
    <property type="entry name" value="Radical_SAM"/>
    <property type="match status" value="1"/>
</dbReference>
<dbReference type="GO" id="GO:0051539">
    <property type="term" value="F:4 iron, 4 sulfur cluster binding"/>
    <property type="evidence" value="ECO:0007669"/>
    <property type="project" value="UniProtKB-KW"/>
</dbReference>
<dbReference type="Gene3D" id="3.30.70.20">
    <property type="match status" value="1"/>
</dbReference>
<dbReference type="InterPro" id="IPR013785">
    <property type="entry name" value="Aldolase_TIM"/>
</dbReference>
<evidence type="ECO:0000256" key="8">
    <source>
        <dbReference type="ARBA" id="ARBA00023014"/>
    </source>
</evidence>
<dbReference type="Proteomes" id="UP000294555">
    <property type="component" value="Unassembled WGS sequence"/>
</dbReference>
<dbReference type="CDD" id="cd01335">
    <property type="entry name" value="Radical_SAM"/>
    <property type="match status" value="1"/>
</dbReference>
<comment type="caution">
    <text evidence="12">The sequence shown here is derived from an EMBL/GenBank/DDBJ whole genome shotgun (WGS) entry which is preliminary data.</text>
</comment>
<evidence type="ECO:0000256" key="1">
    <source>
        <dbReference type="ARBA" id="ARBA00001966"/>
    </source>
</evidence>
<organism evidence="12 13">
    <name type="scientific">Sodalis ligni</name>
    <dbReference type="NCBI Taxonomy" id="2697027"/>
    <lineage>
        <taxon>Bacteria</taxon>
        <taxon>Pseudomonadati</taxon>
        <taxon>Pseudomonadota</taxon>
        <taxon>Gammaproteobacteria</taxon>
        <taxon>Enterobacterales</taxon>
        <taxon>Bruguierivoracaceae</taxon>
        <taxon>Sodalis</taxon>
    </lineage>
</organism>
<keyword evidence="7" id="KW-0408">Iron</keyword>
<evidence type="ECO:0000313" key="12">
    <source>
        <dbReference type="EMBL" id="TCL03466.1"/>
    </source>
</evidence>
<dbReference type="InterPro" id="IPR034457">
    <property type="entry name" value="Organic_radical-activating"/>
</dbReference>
<dbReference type="RefSeq" id="WP_132922332.1">
    <property type="nucleotide sequence ID" value="NZ_SJOI01000001.1"/>
</dbReference>
<dbReference type="SFLD" id="SFLDG01118">
    <property type="entry name" value="activating_enzymes__group_2"/>
    <property type="match status" value="1"/>
</dbReference>
<keyword evidence="5" id="KW-0479">Metal-binding</keyword>
<feature type="domain" description="4Fe-4S ferredoxin-type" evidence="10">
    <location>
        <begin position="73"/>
        <end position="104"/>
    </location>
</feature>
<evidence type="ECO:0000256" key="7">
    <source>
        <dbReference type="ARBA" id="ARBA00023004"/>
    </source>
</evidence>
<dbReference type="InterPro" id="IPR001989">
    <property type="entry name" value="Radical_activat_CS"/>
</dbReference>
<feature type="domain" description="Radical SAM core" evidence="11">
    <location>
        <begin position="42"/>
        <end position="327"/>
    </location>
</feature>
<gene>
    <name evidence="12" type="ORF">EZJ58_1538</name>
</gene>
<protein>
    <submittedName>
        <fullName evidence="12">Pyruvate formate lyase activating enzyme</fullName>
    </submittedName>
</protein>
<dbReference type="PROSITE" id="PS51379">
    <property type="entry name" value="4FE4S_FER_2"/>
    <property type="match status" value="2"/>
</dbReference>
<keyword evidence="12" id="KW-0456">Lyase</keyword>
<dbReference type="InterPro" id="IPR058240">
    <property type="entry name" value="rSAM_sf"/>
</dbReference>
<dbReference type="OrthoDB" id="9782387at2"/>
<dbReference type="SFLD" id="SFLDG01066">
    <property type="entry name" value="organic_radical-activating_enz"/>
    <property type="match status" value="1"/>
</dbReference>
<dbReference type="PANTHER" id="PTHR30352">
    <property type="entry name" value="PYRUVATE FORMATE-LYASE-ACTIVATING ENZYME"/>
    <property type="match status" value="1"/>
</dbReference>
<keyword evidence="12" id="KW-0670">Pyruvate</keyword>
<evidence type="ECO:0000256" key="2">
    <source>
        <dbReference type="ARBA" id="ARBA00009777"/>
    </source>
</evidence>
<proteinExistence type="inferred from homology"/>
<comment type="cofactor">
    <cofactor evidence="1">
        <name>[4Fe-4S] cluster</name>
        <dbReference type="ChEBI" id="CHEBI:49883"/>
    </cofactor>
</comment>
<dbReference type="PIRSF" id="PIRSF000371">
    <property type="entry name" value="PFL_act_enz"/>
    <property type="match status" value="1"/>
</dbReference>
<accession>A0A4R1NFL6</accession>
<keyword evidence="13" id="KW-1185">Reference proteome</keyword>
<dbReference type="InterPro" id="IPR040074">
    <property type="entry name" value="BssD/PflA/YjjW"/>
</dbReference>